<proteinExistence type="predicted"/>
<comment type="caution">
    <text evidence="1">The sequence shown here is derived from an EMBL/GenBank/DDBJ whole genome shotgun (WGS) entry which is preliminary data.</text>
</comment>
<organism evidence="1 2">
    <name type="scientific">Portunus trituberculatus</name>
    <name type="common">Swimming crab</name>
    <name type="synonym">Neptunus trituberculatus</name>
    <dbReference type="NCBI Taxonomy" id="210409"/>
    <lineage>
        <taxon>Eukaryota</taxon>
        <taxon>Metazoa</taxon>
        <taxon>Ecdysozoa</taxon>
        <taxon>Arthropoda</taxon>
        <taxon>Crustacea</taxon>
        <taxon>Multicrustacea</taxon>
        <taxon>Malacostraca</taxon>
        <taxon>Eumalacostraca</taxon>
        <taxon>Eucarida</taxon>
        <taxon>Decapoda</taxon>
        <taxon>Pleocyemata</taxon>
        <taxon>Brachyura</taxon>
        <taxon>Eubrachyura</taxon>
        <taxon>Portunoidea</taxon>
        <taxon>Portunidae</taxon>
        <taxon>Portuninae</taxon>
        <taxon>Portunus</taxon>
    </lineage>
</organism>
<dbReference type="Proteomes" id="UP000324222">
    <property type="component" value="Unassembled WGS sequence"/>
</dbReference>
<evidence type="ECO:0000313" key="2">
    <source>
        <dbReference type="Proteomes" id="UP000324222"/>
    </source>
</evidence>
<keyword evidence="2" id="KW-1185">Reference proteome</keyword>
<accession>A0A5B7F0Q6</accession>
<evidence type="ECO:0000313" key="1">
    <source>
        <dbReference type="EMBL" id="MPC40112.1"/>
    </source>
</evidence>
<sequence>MTKANTFTPSQDIGLYSQTLLCFTSTISKGFIYDYIRFLRVFLQF</sequence>
<dbReference type="EMBL" id="VSRR010004583">
    <property type="protein sequence ID" value="MPC40112.1"/>
    <property type="molecule type" value="Genomic_DNA"/>
</dbReference>
<dbReference type="AlphaFoldDB" id="A0A5B7F0Q6"/>
<gene>
    <name evidence="1" type="ORF">E2C01_033666</name>
</gene>
<protein>
    <submittedName>
        <fullName evidence="1">Uncharacterized protein</fullName>
    </submittedName>
</protein>
<reference evidence="1 2" key="1">
    <citation type="submission" date="2019-05" db="EMBL/GenBank/DDBJ databases">
        <title>Another draft genome of Portunus trituberculatus and its Hox gene families provides insights of decapod evolution.</title>
        <authorList>
            <person name="Jeong J.-H."/>
            <person name="Song I."/>
            <person name="Kim S."/>
            <person name="Choi T."/>
            <person name="Kim D."/>
            <person name="Ryu S."/>
            <person name="Kim W."/>
        </authorList>
    </citation>
    <scope>NUCLEOTIDE SEQUENCE [LARGE SCALE GENOMIC DNA]</scope>
    <source>
        <tissue evidence="1">Muscle</tissue>
    </source>
</reference>
<name>A0A5B7F0Q6_PORTR</name>